<keyword evidence="2" id="KW-1185">Reference proteome</keyword>
<gene>
    <name evidence="1" type="ORF">M404DRAFT_186743</name>
</gene>
<dbReference type="AlphaFoldDB" id="A0A0C3PKJ4"/>
<dbReference type="Proteomes" id="UP000054217">
    <property type="component" value="Unassembled WGS sequence"/>
</dbReference>
<accession>A0A0C3PKJ4</accession>
<proteinExistence type="predicted"/>
<dbReference type="HOGENOM" id="CLU_1886588_0_0_1"/>
<protein>
    <submittedName>
        <fullName evidence="1">Uncharacterized protein</fullName>
    </submittedName>
</protein>
<name>A0A0C3PKJ4_PISTI</name>
<evidence type="ECO:0000313" key="2">
    <source>
        <dbReference type="Proteomes" id="UP000054217"/>
    </source>
</evidence>
<reference evidence="2" key="2">
    <citation type="submission" date="2015-01" db="EMBL/GenBank/DDBJ databases">
        <title>Evolutionary Origins and Diversification of the Mycorrhizal Mutualists.</title>
        <authorList>
            <consortium name="DOE Joint Genome Institute"/>
            <consortium name="Mycorrhizal Genomics Consortium"/>
            <person name="Kohler A."/>
            <person name="Kuo A."/>
            <person name="Nagy L.G."/>
            <person name="Floudas D."/>
            <person name="Copeland A."/>
            <person name="Barry K.W."/>
            <person name="Cichocki N."/>
            <person name="Veneault-Fourrey C."/>
            <person name="LaButti K."/>
            <person name="Lindquist E.A."/>
            <person name="Lipzen A."/>
            <person name="Lundell T."/>
            <person name="Morin E."/>
            <person name="Murat C."/>
            <person name="Riley R."/>
            <person name="Ohm R."/>
            <person name="Sun H."/>
            <person name="Tunlid A."/>
            <person name="Henrissat B."/>
            <person name="Grigoriev I.V."/>
            <person name="Hibbett D.S."/>
            <person name="Martin F."/>
        </authorList>
    </citation>
    <scope>NUCLEOTIDE SEQUENCE [LARGE SCALE GENOMIC DNA]</scope>
    <source>
        <strain evidence="2">Marx 270</strain>
    </source>
</reference>
<sequence length="135" mass="15149">MLSDHLATERTKLTSPSSMFVNHHSPLNSFWRCNHTSQLMLVCQPSQERQSLAESSSYTILSALSPLSISCLMISLRICTYRSIPSRSSNSLCTIFCSPDGVLVLFFRPFKAHSNQGGEVTLWQLSIRYLDHLGP</sequence>
<dbReference type="EMBL" id="KN831944">
    <property type="protein sequence ID" value="KIO14760.1"/>
    <property type="molecule type" value="Genomic_DNA"/>
</dbReference>
<evidence type="ECO:0000313" key="1">
    <source>
        <dbReference type="EMBL" id="KIO14760.1"/>
    </source>
</evidence>
<reference evidence="1 2" key="1">
    <citation type="submission" date="2014-04" db="EMBL/GenBank/DDBJ databases">
        <authorList>
            <consortium name="DOE Joint Genome Institute"/>
            <person name="Kuo A."/>
            <person name="Kohler A."/>
            <person name="Costa M.D."/>
            <person name="Nagy L.G."/>
            <person name="Floudas D."/>
            <person name="Copeland A."/>
            <person name="Barry K.W."/>
            <person name="Cichocki N."/>
            <person name="Veneault-Fourrey C."/>
            <person name="LaButti K."/>
            <person name="Lindquist E.A."/>
            <person name="Lipzen A."/>
            <person name="Lundell T."/>
            <person name="Morin E."/>
            <person name="Murat C."/>
            <person name="Sun H."/>
            <person name="Tunlid A."/>
            <person name="Henrissat B."/>
            <person name="Grigoriev I.V."/>
            <person name="Hibbett D.S."/>
            <person name="Martin F."/>
            <person name="Nordberg H.P."/>
            <person name="Cantor M.N."/>
            <person name="Hua S.X."/>
        </authorList>
    </citation>
    <scope>NUCLEOTIDE SEQUENCE [LARGE SCALE GENOMIC DNA]</scope>
    <source>
        <strain evidence="1 2">Marx 270</strain>
    </source>
</reference>
<dbReference type="InParanoid" id="A0A0C3PKJ4"/>
<organism evidence="1 2">
    <name type="scientific">Pisolithus tinctorius Marx 270</name>
    <dbReference type="NCBI Taxonomy" id="870435"/>
    <lineage>
        <taxon>Eukaryota</taxon>
        <taxon>Fungi</taxon>
        <taxon>Dikarya</taxon>
        <taxon>Basidiomycota</taxon>
        <taxon>Agaricomycotina</taxon>
        <taxon>Agaricomycetes</taxon>
        <taxon>Agaricomycetidae</taxon>
        <taxon>Boletales</taxon>
        <taxon>Sclerodermatineae</taxon>
        <taxon>Pisolithaceae</taxon>
        <taxon>Pisolithus</taxon>
    </lineage>
</organism>